<dbReference type="SUPFAM" id="SSF51182">
    <property type="entry name" value="RmlC-like cupins"/>
    <property type="match status" value="1"/>
</dbReference>
<evidence type="ECO:0000313" key="1">
    <source>
        <dbReference type="EMBL" id="KSZ60510.1"/>
    </source>
</evidence>
<reference evidence="2" key="1">
    <citation type="submission" date="2015-01" db="EMBL/GenBank/DDBJ databases">
        <title>Draft genome sequence of Rhodococcus pyridinivorans strain KG-16, a hydrocarbon-degrading bacterium.</title>
        <authorList>
            <person name="Aggarwal R.K."/>
            <person name="Dawar C."/>
        </authorList>
    </citation>
    <scope>NUCLEOTIDE SEQUENCE [LARGE SCALE GENOMIC DNA]</scope>
    <source>
        <strain evidence="2">KG-16</strain>
    </source>
</reference>
<accession>A0A0V9UR74</accession>
<organism evidence="1 2">
    <name type="scientific">Rhodococcus pyridinivorans KG-16</name>
    <dbReference type="NCBI Taxonomy" id="1441730"/>
    <lineage>
        <taxon>Bacteria</taxon>
        <taxon>Bacillati</taxon>
        <taxon>Actinomycetota</taxon>
        <taxon>Actinomycetes</taxon>
        <taxon>Mycobacteriales</taxon>
        <taxon>Nocardiaceae</taxon>
        <taxon>Rhodococcus</taxon>
    </lineage>
</organism>
<dbReference type="AlphaFoldDB" id="A0A0V9UR74"/>
<dbReference type="RefSeq" id="WP_060650615.1">
    <property type="nucleotide sequence ID" value="NZ_AZXY01000001.1"/>
</dbReference>
<dbReference type="PATRIC" id="fig|1441730.3.peg.742"/>
<dbReference type="InterPro" id="IPR014710">
    <property type="entry name" value="RmlC-like_jellyroll"/>
</dbReference>
<proteinExistence type="predicted"/>
<dbReference type="InterPro" id="IPR011051">
    <property type="entry name" value="RmlC_Cupin_sf"/>
</dbReference>
<sequence>MSTQQVEGRLTRIEGLAELNAGEGSGPRIEKLAAVTGATVVRLSFVAGQTMDDHKAGAPILVQAVTGDISFSTADETVSLVPGTAVHVDAGIVHRLVANADSVVQLTILR</sequence>
<dbReference type="EMBL" id="AZXY01000001">
    <property type="protein sequence ID" value="KSZ60510.1"/>
    <property type="molecule type" value="Genomic_DNA"/>
</dbReference>
<name>A0A0V9UR74_9NOCA</name>
<gene>
    <name evidence="1" type="ORF">Z045_03530</name>
</gene>
<protein>
    <submittedName>
        <fullName evidence="1">Cupin</fullName>
    </submittedName>
</protein>
<dbReference type="GeneID" id="86867413"/>
<evidence type="ECO:0000313" key="2">
    <source>
        <dbReference type="Proteomes" id="UP000053060"/>
    </source>
</evidence>
<comment type="caution">
    <text evidence="1">The sequence shown here is derived from an EMBL/GenBank/DDBJ whole genome shotgun (WGS) entry which is preliminary data.</text>
</comment>
<dbReference type="Proteomes" id="UP000053060">
    <property type="component" value="Unassembled WGS sequence"/>
</dbReference>
<dbReference type="Gene3D" id="2.60.120.10">
    <property type="entry name" value="Jelly Rolls"/>
    <property type="match status" value="1"/>
</dbReference>
<reference evidence="1 2" key="2">
    <citation type="journal article" date="2016" name="Genome Announc.">
        <title>Draft Genome Sequence of a Versatile Hydrocarbon-Degrading Bacterium, Rhodococcus pyridinivorans Strain KG-16, Collected from Oil Fields in India.</title>
        <authorList>
            <person name="Aggarwal R.K."/>
            <person name="Dawar C."/>
            <person name="Phanindranath R."/>
            <person name="Mutnuri L."/>
            <person name="Dayal A.M."/>
        </authorList>
    </citation>
    <scope>NUCLEOTIDE SEQUENCE [LARGE SCALE GENOMIC DNA]</scope>
    <source>
        <strain evidence="1 2">KG-16</strain>
    </source>
</reference>